<dbReference type="InterPro" id="IPR007492">
    <property type="entry name" value="LytTR_DNA-bd_dom"/>
</dbReference>
<dbReference type="RefSeq" id="WP_073211095.1">
    <property type="nucleotide sequence ID" value="NZ_FRCL01000017.1"/>
</dbReference>
<dbReference type="GO" id="GO:0003677">
    <property type="term" value="F:DNA binding"/>
    <property type="evidence" value="ECO:0007669"/>
    <property type="project" value="InterPro"/>
</dbReference>
<evidence type="ECO:0000313" key="4">
    <source>
        <dbReference type="EMBL" id="SHN15865.1"/>
    </source>
</evidence>
<dbReference type="PANTHER" id="PTHR37299">
    <property type="entry name" value="TRANSCRIPTIONAL REGULATOR-RELATED"/>
    <property type="match status" value="1"/>
</dbReference>
<dbReference type="Gene3D" id="2.40.50.1020">
    <property type="entry name" value="LytTr DNA-binding domain"/>
    <property type="match status" value="1"/>
</dbReference>
<dbReference type="Pfam" id="PF00072">
    <property type="entry name" value="Response_reg"/>
    <property type="match status" value="1"/>
</dbReference>
<dbReference type="Proteomes" id="UP000184092">
    <property type="component" value="Unassembled WGS sequence"/>
</dbReference>
<dbReference type="InterPro" id="IPR001789">
    <property type="entry name" value="Sig_transdc_resp-reg_receiver"/>
</dbReference>
<dbReference type="GO" id="GO:0000156">
    <property type="term" value="F:phosphorelay response regulator activity"/>
    <property type="evidence" value="ECO:0007669"/>
    <property type="project" value="InterPro"/>
</dbReference>
<evidence type="ECO:0000259" key="3">
    <source>
        <dbReference type="PROSITE" id="PS50930"/>
    </source>
</evidence>
<dbReference type="OrthoDB" id="2168082at2"/>
<dbReference type="SUPFAM" id="SSF52172">
    <property type="entry name" value="CheY-like"/>
    <property type="match status" value="1"/>
</dbReference>
<sequence length="235" mass="26658">MKCIAIDDEPLALELISGYIQKTPFLEFVAGFTNPFNAMNFLLKNPIDLVFIDINMPELSGIELLKALPVLPKIIFTTAYSEYGAESYEFNAVDYLLKPVKYDRFLKGVNKAFDLSSLKKEETSVPANNEPHSQSVLIKSGSKTFKIATDDIFYIEAAGNYMLFYTLKGKIMTLLPMSEILKMLPSNTFVRIHKSYIISLKHIEVIEKSIVVINKTRIPIGITYKEHFSNIIKND</sequence>
<evidence type="ECO:0000256" key="1">
    <source>
        <dbReference type="PROSITE-ProRule" id="PRU00169"/>
    </source>
</evidence>
<name>A0A1M7PFT5_9FLAO</name>
<reference evidence="5" key="1">
    <citation type="submission" date="2016-11" db="EMBL/GenBank/DDBJ databases">
        <authorList>
            <person name="Varghese N."/>
            <person name="Submissions S."/>
        </authorList>
    </citation>
    <scope>NUCLEOTIDE SEQUENCE [LARGE SCALE GENOMIC DNA]</scope>
    <source>
        <strain evidence="5">CGMCC 1.2749</strain>
    </source>
</reference>
<dbReference type="PROSITE" id="PS50110">
    <property type="entry name" value="RESPONSE_REGULATORY"/>
    <property type="match status" value="1"/>
</dbReference>
<dbReference type="AlphaFoldDB" id="A0A1M7PFT5"/>
<dbReference type="SMART" id="SM00448">
    <property type="entry name" value="REC"/>
    <property type="match status" value="1"/>
</dbReference>
<proteinExistence type="predicted"/>
<feature type="domain" description="Response regulatory" evidence="2">
    <location>
        <begin position="2"/>
        <end position="113"/>
    </location>
</feature>
<dbReference type="InterPro" id="IPR046947">
    <property type="entry name" value="LytR-like"/>
</dbReference>
<organism evidence="4 5">
    <name type="scientific">Flavobacterium xinjiangense</name>
    <dbReference type="NCBI Taxonomy" id="178356"/>
    <lineage>
        <taxon>Bacteria</taxon>
        <taxon>Pseudomonadati</taxon>
        <taxon>Bacteroidota</taxon>
        <taxon>Flavobacteriia</taxon>
        <taxon>Flavobacteriales</taxon>
        <taxon>Flavobacteriaceae</taxon>
        <taxon>Flavobacterium</taxon>
    </lineage>
</organism>
<gene>
    <name evidence="4" type="ORF">SAMN05216269_1177</name>
</gene>
<dbReference type="SMART" id="SM00850">
    <property type="entry name" value="LytTR"/>
    <property type="match status" value="1"/>
</dbReference>
<keyword evidence="1" id="KW-0597">Phosphoprotein</keyword>
<evidence type="ECO:0000259" key="2">
    <source>
        <dbReference type="PROSITE" id="PS50110"/>
    </source>
</evidence>
<dbReference type="Gene3D" id="3.40.50.2300">
    <property type="match status" value="1"/>
</dbReference>
<dbReference type="EMBL" id="FRCL01000017">
    <property type="protein sequence ID" value="SHN15865.1"/>
    <property type="molecule type" value="Genomic_DNA"/>
</dbReference>
<keyword evidence="5" id="KW-1185">Reference proteome</keyword>
<feature type="domain" description="HTH LytTR-type" evidence="3">
    <location>
        <begin position="136"/>
        <end position="208"/>
    </location>
</feature>
<dbReference type="InterPro" id="IPR011006">
    <property type="entry name" value="CheY-like_superfamily"/>
</dbReference>
<dbReference type="Pfam" id="PF04397">
    <property type="entry name" value="LytTR"/>
    <property type="match status" value="1"/>
</dbReference>
<evidence type="ECO:0000313" key="5">
    <source>
        <dbReference type="Proteomes" id="UP000184092"/>
    </source>
</evidence>
<accession>A0A1M7PFT5</accession>
<protein>
    <submittedName>
        <fullName evidence="4">Two component transcriptional regulator, LytTR family</fullName>
    </submittedName>
</protein>
<feature type="modified residue" description="4-aspartylphosphate" evidence="1">
    <location>
        <position position="53"/>
    </location>
</feature>
<dbReference type="PANTHER" id="PTHR37299:SF1">
    <property type="entry name" value="STAGE 0 SPORULATION PROTEIN A HOMOLOG"/>
    <property type="match status" value="1"/>
</dbReference>
<dbReference type="PROSITE" id="PS50930">
    <property type="entry name" value="HTH_LYTTR"/>
    <property type="match status" value="1"/>
</dbReference>
<dbReference type="STRING" id="178356.SAMN05216269_1177"/>